<dbReference type="EMBL" id="CM003528">
    <property type="protein sequence ID" value="RCV07467.1"/>
    <property type="molecule type" value="Genomic_DNA"/>
</dbReference>
<proteinExistence type="predicted"/>
<name>A0A368PNV6_SETIT</name>
<sequence length="397" mass="43771">MWSGRYVNRYSQRRPAGCDVLRLMHEPPDRDTPERYYQHFHSVHAPPAISTYGMLTFVRGDWTKLPPDLAAEIGGRRLRFDLTEYTHFRAVCKPWRQATDDPRVLHSRFLPRDWVVLRNHNFFEETRCHHLLNVATGASIVGVALPELSGHRPLGYAEGLLVLRNTTSSGIRLLNPLTRAVTDLPDISSVLANASNDALDSAYFSWGFGVIDGGSAAAAAASPATVVLLLREVPLLGDTRWAPVDASELAGGAAKVTFQSVLSLHGRFYVSTSMGDVLTVELHPEPRLVYVIRQATTLPATSSYILAPSSNDAAAGMIMVRASMSDERCFPPSLPTQPAVYFCIGQGPLFYVFHNDNWRGEPALEMESFDWSEASFFGPTNLDVSLACCADFLPGTM</sequence>
<evidence type="ECO:0000313" key="2">
    <source>
        <dbReference type="EMBL" id="RCV07467.1"/>
    </source>
</evidence>
<dbReference type="PANTHER" id="PTHR33165:SF54">
    <property type="entry name" value="DUF1618 DOMAIN-CONTAINING PROTEIN"/>
    <property type="match status" value="1"/>
</dbReference>
<dbReference type="SUPFAM" id="SSF81383">
    <property type="entry name" value="F-box domain"/>
    <property type="match status" value="1"/>
</dbReference>
<dbReference type="PANTHER" id="PTHR33165">
    <property type="entry name" value="F-BOX DOMAIN CONTAINING PROTEIN-LIKE-RELATED"/>
    <property type="match status" value="1"/>
</dbReference>
<dbReference type="OrthoDB" id="653077at2759"/>
<dbReference type="InterPro" id="IPR036047">
    <property type="entry name" value="F-box-like_dom_sf"/>
</dbReference>
<reference evidence="2" key="2">
    <citation type="submission" date="2015-07" db="EMBL/GenBank/DDBJ databases">
        <authorList>
            <person name="Noorani M."/>
        </authorList>
    </citation>
    <scope>NUCLEOTIDE SEQUENCE</scope>
    <source>
        <strain evidence="2">Yugu1</strain>
    </source>
</reference>
<dbReference type="InterPro" id="IPR005174">
    <property type="entry name" value="KIB1-4_b-propeller"/>
</dbReference>
<dbReference type="Pfam" id="PF03478">
    <property type="entry name" value="Beta-prop_KIB1-4"/>
    <property type="match status" value="1"/>
</dbReference>
<accession>A0A368PNV6</accession>
<dbReference type="AlphaFoldDB" id="A0A368PNV6"/>
<evidence type="ECO:0000259" key="1">
    <source>
        <dbReference type="Pfam" id="PF03478"/>
    </source>
</evidence>
<organism evidence="2">
    <name type="scientific">Setaria italica</name>
    <name type="common">Foxtail millet</name>
    <name type="synonym">Panicum italicum</name>
    <dbReference type="NCBI Taxonomy" id="4555"/>
    <lineage>
        <taxon>Eukaryota</taxon>
        <taxon>Viridiplantae</taxon>
        <taxon>Streptophyta</taxon>
        <taxon>Embryophyta</taxon>
        <taxon>Tracheophyta</taxon>
        <taxon>Spermatophyta</taxon>
        <taxon>Magnoliopsida</taxon>
        <taxon>Liliopsida</taxon>
        <taxon>Poales</taxon>
        <taxon>Poaceae</taxon>
        <taxon>PACMAD clade</taxon>
        <taxon>Panicoideae</taxon>
        <taxon>Panicodae</taxon>
        <taxon>Paniceae</taxon>
        <taxon>Cenchrinae</taxon>
        <taxon>Setaria</taxon>
    </lineage>
</organism>
<feature type="domain" description="KIB1-4 beta-propeller" evidence="1">
    <location>
        <begin position="140"/>
        <end position="309"/>
    </location>
</feature>
<protein>
    <recommendedName>
        <fullName evidence="1">KIB1-4 beta-propeller domain-containing protein</fullName>
    </recommendedName>
</protein>
<gene>
    <name evidence="2" type="ORF">SETIT_1G247200v2</name>
</gene>
<reference evidence="2" key="1">
    <citation type="journal article" date="2012" name="Nat. Biotechnol.">
        <title>Reference genome sequence of the model plant Setaria.</title>
        <authorList>
            <person name="Bennetzen J.L."/>
            <person name="Schmutz J."/>
            <person name="Wang H."/>
            <person name="Percifield R."/>
            <person name="Hawkins J."/>
            <person name="Pontaroli A.C."/>
            <person name="Estep M."/>
            <person name="Feng L."/>
            <person name="Vaughn J.N."/>
            <person name="Grimwood J."/>
            <person name="Jenkins J."/>
            <person name="Barry K."/>
            <person name="Lindquist E."/>
            <person name="Hellsten U."/>
            <person name="Deshpande S."/>
            <person name="Wang X."/>
            <person name="Wu X."/>
            <person name="Mitros T."/>
            <person name="Triplett J."/>
            <person name="Yang X."/>
            <person name="Ye C.Y."/>
            <person name="Mauro-Herrera M."/>
            <person name="Wang L."/>
            <person name="Li P."/>
            <person name="Sharma M."/>
            <person name="Sharma R."/>
            <person name="Ronald P.C."/>
            <person name="Panaud O."/>
            <person name="Kellogg E.A."/>
            <person name="Brutnell T.P."/>
            <person name="Doust A.N."/>
            <person name="Tuskan G.A."/>
            <person name="Rokhsar D."/>
            <person name="Devos K.M."/>
        </authorList>
    </citation>
    <scope>NUCLEOTIDE SEQUENCE [LARGE SCALE GENOMIC DNA]</scope>
    <source>
        <strain evidence="2">Yugu1</strain>
    </source>
</reference>